<name>A0A370QAA4_9FLAO</name>
<comment type="caution">
    <text evidence="2">The sequence shown here is derived from an EMBL/GenBank/DDBJ whole genome shotgun (WGS) entry which is preliminary data.</text>
</comment>
<dbReference type="Gene3D" id="2.50.20.10">
    <property type="entry name" value="Lipoprotein localisation LolA/LolB/LppX"/>
    <property type="match status" value="1"/>
</dbReference>
<dbReference type="EMBL" id="QRAO01000003">
    <property type="protein sequence ID" value="RDK85262.1"/>
    <property type="molecule type" value="Genomic_DNA"/>
</dbReference>
<accession>A0A370QAA4</accession>
<organism evidence="2 3">
    <name type="scientific">Marinirhabdus gelatinilytica</name>
    <dbReference type="NCBI Taxonomy" id="1703343"/>
    <lineage>
        <taxon>Bacteria</taxon>
        <taxon>Pseudomonadati</taxon>
        <taxon>Bacteroidota</taxon>
        <taxon>Flavobacteriia</taxon>
        <taxon>Flavobacteriales</taxon>
        <taxon>Flavobacteriaceae</taxon>
    </lineage>
</organism>
<feature type="signal peptide" evidence="1">
    <location>
        <begin position="1"/>
        <end position="22"/>
    </location>
</feature>
<dbReference type="OrthoDB" id="1265741at2"/>
<evidence type="ECO:0008006" key="4">
    <source>
        <dbReference type="Google" id="ProtNLM"/>
    </source>
</evidence>
<keyword evidence="1" id="KW-0732">Signal</keyword>
<evidence type="ECO:0000313" key="2">
    <source>
        <dbReference type="EMBL" id="RDK85262.1"/>
    </source>
</evidence>
<dbReference type="AlphaFoldDB" id="A0A370QAA4"/>
<protein>
    <recommendedName>
        <fullName evidence="4">Outer membrane lipoprotein-sorting protein</fullName>
    </recommendedName>
</protein>
<evidence type="ECO:0000256" key="1">
    <source>
        <dbReference type="SAM" id="SignalP"/>
    </source>
</evidence>
<sequence>MKTSRHFLSVFLFLFVVSLTNAQTADEIVDNYFENTGGKENWEKLETLKFTGSLGFQGMQLPVTLIQTKSGKQLVGAEIQGQMFYQMVYDGETLWKTNQQTFEAEKNDAETTENYKLTIADFPDPFLNYKEKGYKIELMGQQMVEGTETFKIKLEKKPKMFNDIQEPNIEYYYFEKENFVPILVEKNVMIGPNTSQLGTTKLSDYREVEGIYFPFSIIEGVQGNPDAQPIVIKEIEVNPELDDSIFDFPK</sequence>
<feature type="chain" id="PRO_5016901251" description="Outer membrane lipoprotein-sorting protein" evidence="1">
    <location>
        <begin position="23"/>
        <end position="250"/>
    </location>
</feature>
<reference evidence="2 3" key="1">
    <citation type="submission" date="2018-07" db="EMBL/GenBank/DDBJ databases">
        <title>Genomic Encyclopedia of Type Strains, Phase IV (KMG-IV): sequencing the most valuable type-strain genomes for metagenomic binning, comparative biology and taxonomic classification.</title>
        <authorList>
            <person name="Goeker M."/>
        </authorList>
    </citation>
    <scope>NUCLEOTIDE SEQUENCE [LARGE SCALE GENOMIC DNA]</scope>
    <source>
        <strain evidence="2 3">DSM 101478</strain>
    </source>
</reference>
<keyword evidence="3" id="KW-1185">Reference proteome</keyword>
<proteinExistence type="predicted"/>
<dbReference type="RefSeq" id="WP_115123696.1">
    <property type="nucleotide sequence ID" value="NZ_QRAO01000003.1"/>
</dbReference>
<evidence type="ECO:0000313" key="3">
    <source>
        <dbReference type="Proteomes" id="UP000255317"/>
    </source>
</evidence>
<dbReference type="Proteomes" id="UP000255317">
    <property type="component" value="Unassembled WGS sequence"/>
</dbReference>
<gene>
    <name evidence="2" type="ORF">C8D94_10380</name>
</gene>